<evidence type="ECO:0000313" key="2">
    <source>
        <dbReference type="Proteomes" id="UP000196027"/>
    </source>
</evidence>
<dbReference type="AlphaFoldDB" id="A0A1Y0I6R2"/>
<proteinExistence type="predicted"/>
<dbReference type="EMBL" id="CP021425">
    <property type="protein sequence ID" value="ARU55879.1"/>
    <property type="molecule type" value="Genomic_DNA"/>
</dbReference>
<accession>A0A1Y0I6R2</accession>
<organism evidence="1 2">
    <name type="scientific">Oleiphilus messinensis</name>
    <dbReference type="NCBI Taxonomy" id="141451"/>
    <lineage>
        <taxon>Bacteria</taxon>
        <taxon>Pseudomonadati</taxon>
        <taxon>Pseudomonadota</taxon>
        <taxon>Gammaproteobacteria</taxon>
        <taxon>Oceanospirillales</taxon>
        <taxon>Oleiphilaceae</taxon>
        <taxon>Oleiphilus</taxon>
    </lineage>
</organism>
<protein>
    <submittedName>
        <fullName evidence="1">Uncharacterized protein</fullName>
    </submittedName>
</protein>
<dbReference type="Proteomes" id="UP000196027">
    <property type="component" value="Chromosome"/>
</dbReference>
<name>A0A1Y0I6R2_9GAMM</name>
<evidence type="ECO:0000313" key="1">
    <source>
        <dbReference type="EMBL" id="ARU55879.1"/>
    </source>
</evidence>
<keyword evidence="2" id="KW-1185">Reference proteome</keyword>
<gene>
    <name evidence="1" type="ORF">OLMES_1805</name>
</gene>
<sequence length="69" mass="8109">MIKAYWLSGTDNGSDFYDLIPESLLCKDCRTIWDKEYVRPVFNLKKNLEVSSTYDNVKIVPKFCKQHCT</sequence>
<reference evidence="1 2" key="1">
    <citation type="submission" date="2017-05" db="EMBL/GenBank/DDBJ databases">
        <title>Genomic insights into alkan degradation activity of Oleiphilus messinensis.</title>
        <authorList>
            <person name="Kozyavkin S.A."/>
            <person name="Slesarev A.I."/>
            <person name="Golyshin P.N."/>
            <person name="Korzhenkov A."/>
            <person name="Golyshina O.N."/>
            <person name="Toshchakov S.V."/>
        </authorList>
    </citation>
    <scope>NUCLEOTIDE SEQUENCE [LARGE SCALE GENOMIC DNA]</scope>
    <source>
        <strain evidence="1 2">ME102</strain>
    </source>
</reference>
<dbReference type="KEGG" id="ome:OLMES_1805"/>